<evidence type="ECO:0000256" key="2">
    <source>
        <dbReference type="ARBA" id="ARBA00022475"/>
    </source>
</evidence>
<name>A0AAU8CBZ0_9EURY</name>
<dbReference type="EMBL" id="CP159204">
    <property type="protein sequence ID" value="XCF15581.1"/>
    <property type="molecule type" value="Genomic_DNA"/>
</dbReference>
<evidence type="ECO:0000256" key="6">
    <source>
        <dbReference type="SAM" id="Phobius"/>
    </source>
</evidence>
<sequence length="413" mass="42841">MSDGSRVAGTARSAVVGAYDRLFVGRSRLQQAVVGVVLLAALGLTAAGVFAPQSDAGRLFAVLTADSTLAATLRLSVPIAFAALGGIFAEKSGVINIGLEGLLIIAAFVGIWATDVTGNVWYGLLGGVLASTLLALLFAIVCIEFRADQIIAGLAVWLIALGLAPFLSSVIYGSKNTVSVDTFPTLTGMGIPFVSDFVTWELGFVVELPDVGVVDLPVVGAVDLVPNVIDLQSSLVGLPFFGALFDASPPVYLMLLAVALSWYTLHRTAFGRWVEASGENPKALDTAGVNVHRVRYGAVLLSGVLAGVGGAALALGVGQFTGNGPTMVNGKGFIAIVAYLFGNYHPVGALGSTMLFAGLDATQLTLQARDVFQVPTELVRTIPYITVIVVLAVFGRTRIPSAGGEHYESGEDE</sequence>
<evidence type="ECO:0000313" key="7">
    <source>
        <dbReference type="EMBL" id="XCF15581.1"/>
    </source>
</evidence>
<protein>
    <submittedName>
        <fullName evidence="7">ABC transporter permease</fullName>
    </submittedName>
</protein>
<dbReference type="GO" id="GO:0022857">
    <property type="term" value="F:transmembrane transporter activity"/>
    <property type="evidence" value="ECO:0007669"/>
    <property type="project" value="InterPro"/>
</dbReference>
<feature type="transmembrane region" description="Helical" evidence="6">
    <location>
        <begin position="120"/>
        <end position="143"/>
    </location>
</feature>
<evidence type="ECO:0000256" key="4">
    <source>
        <dbReference type="ARBA" id="ARBA00022989"/>
    </source>
</evidence>
<gene>
    <name evidence="7" type="ORF">ABSL23_10035</name>
</gene>
<dbReference type="InterPro" id="IPR001851">
    <property type="entry name" value="ABC_transp_permease"/>
</dbReference>
<dbReference type="PANTHER" id="PTHR43370:SF1">
    <property type="entry name" value="GUANOSINE ABC TRANSPORTER PERMEASE PROTEIN NUPQ"/>
    <property type="match status" value="1"/>
</dbReference>
<feature type="transmembrane region" description="Helical" evidence="6">
    <location>
        <begin position="71"/>
        <end position="89"/>
    </location>
</feature>
<dbReference type="GeneID" id="91109489"/>
<organism evidence="7">
    <name type="scientific">Halobacterium sp. NMX12-1</name>
    <dbReference type="NCBI Taxonomy" id="3166650"/>
    <lineage>
        <taxon>Archaea</taxon>
        <taxon>Methanobacteriati</taxon>
        <taxon>Methanobacteriota</taxon>
        <taxon>Stenosarchaea group</taxon>
        <taxon>Halobacteria</taxon>
        <taxon>Halobacteriales</taxon>
        <taxon>Halobacteriaceae</taxon>
        <taxon>Halobacterium</taxon>
    </lineage>
</organism>
<dbReference type="AlphaFoldDB" id="A0AAU8CBZ0"/>
<feature type="transmembrane region" description="Helical" evidence="6">
    <location>
        <begin position="32"/>
        <end position="51"/>
    </location>
</feature>
<dbReference type="PANTHER" id="PTHR43370">
    <property type="entry name" value="SUGAR ABC TRANSPORTER INTEGRAL MEMBRANE PROTEIN-RELATED"/>
    <property type="match status" value="1"/>
</dbReference>
<keyword evidence="3 6" id="KW-0812">Transmembrane</keyword>
<dbReference type="GO" id="GO:0005886">
    <property type="term" value="C:plasma membrane"/>
    <property type="evidence" value="ECO:0007669"/>
    <property type="project" value="UniProtKB-SubCell"/>
</dbReference>
<proteinExistence type="predicted"/>
<evidence type="ECO:0000256" key="3">
    <source>
        <dbReference type="ARBA" id="ARBA00022692"/>
    </source>
</evidence>
<dbReference type="KEGG" id="hanx:ABSL23_10035"/>
<dbReference type="Pfam" id="PF02653">
    <property type="entry name" value="BPD_transp_2"/>
    <property type="match status" value="1"/>
</dbReference>
<feature type="transmembrane region" description="Helical" evidence="6">
    <location>
        <begin position="378"/>
        <end position="395"/>
    </location>
</feature>
<keyword evidence="4 6" id="KW-1133">Transmembrane helix</keyword>
<feature type="transmembrane region" description="Helical" evidence="6">
    <location>
        <begin position="240"/>
        <end position="263"/>
    </location>
</feature>
<keyword evidence="5 6" id="KW-0472">Membrane</keyword>
<accession>A0AAU8CBZ0</accession>
<feature type="transmembrane region" description="Helical" evidence="6">
    <location>
        <begin position="94"/>
        <end position="114"/>
    </location>
</feature>
<dbReference type="RefSeq" id="WP_353633628.1">
    <property type="nucleotide sequence ID" value="NZ_CP159204.1"/>
</dbReference>
<evidence type="ECO:0000256" key="1">
    <source>
        <dbReference type="ARBA" id="ARBA00004651"/>
    </source>
</evidence>
<keyword evidence="2" id="KW-1003">Cell membrane</keyword>
<dbReference type="CDD" id="cd06580">
    <property type="entry name" value="TM_PBP1_transp_TpRbsC_like"/>
    <property type="match status" value="1"/>
</dbReference>
<evidence type="ECO:0000256" key="5">
    <source>
        <dbReference type="ARBA" id="ARBA00023136"/>
    </source>
</evidence>
<feature type="transmembrane region" description="Helical" evidence="6">
    <location>
        <begin position="332"/>
        <end position="357"/>
    </location>
</feature>
<comment type="subcellular location">
    <subcellularLocation>
        <location evidence="1">Cell membrane</location>
        <topology evidence="1">Multi-pass membrane protein</topology>
    </subcellularLocation>
</comment>
<reference evidence="7" key="1">
    <citation type="submission" date="2024-06" db="EMBL/GenBank/DDBJ databases">
        <title>Genome Sequence of an extremely halophilic archaeon isolated from Permian era halite, Salado Formation, Carlsbad, New Mexico: Halobacterium sp. strain NMX12-1.</title>
        <authorList>
            <person name="Sotoa L."/>
            <person name="DasSarma P."/>
            <person name="Anton B.P."/>
            <person name="Vincze T."/>
            <person name="Verma I."/>
            <person name="Eralp B."/>
            <person name="Powers D.W."/>
            <person name="Dozier B.L."/>
            <person name="Roberts R.J."/>
            <person name="DasSarma S."/>
        </authorList>
    </citation>
    <scope>NUCLEOTIDE SEQUENCE</scope>
    <source>
        <strain evidence="7">NMX12-1</strain>
    </source>
</reference>
<feature type="transmembrane region" description="Helical" evidence="6">
    <location>
        <begin position="298"/>
        <end position="320"/>
    </location>
</feature>
<feature type="transmembrane region" description="Helical" evidence="6">
    <location>
        <begin position="150"/>
        <end position="172"/>
    </location>
</feature>